<evidence type="ECO:0000313" key="1">
    <source>
        <dbReference type="EMBL" id="CAL8101023.1"/>
    </source>
</evidence>
<reference evidence="1 2" key="1">
    <citation type="submission" date="2024-08" db="EMBL/GenBank/DDBJ databases">
        <authorList>
            <person name="Cucini C."/>
            <person name="Frati F."/>
        </authorList>
    </citation>
    <scope>NUCLEOTIDE SEQUENCE [LARGE SCALE GENOMIC DNA]</scope>
</reference>
<keyword evidence="2" id="KW-1185">Reference proteome</keyword>
<name>A0ABP1QFH7_9HEXA</name>
<evidence type="ECO:0000313" key="2">
    <source>
        <dbReference type="Proteomes" id="UP001642540"/>
    </source>
</evidence>
<gene>
    <name evidence="1" type="ORF">ODALV1_LOCUS10710</name>
</gene>
<protein>
    <submittedName>
        <fullName evidence="1">Uncharacterized protein</fullName>
    </submittedName>
</protein>
<dbReference type="Proteomes" id="UP001642540">
    <property type="component" value="Unassembled WGS sequence"/>
</dbReference>
<accession>A0ABP1QFH7</accession>
<dbReference type="EMBL" id="CAXLJM020000033">
    <property type="protein sequence ID" value="CAL8101023.1"/>
    <property type="molecule type" value="Genomic_DNA"/>
</dbReference>
<comment type="caution">
    <text evidence="1">The sequence shown here is derived from an EMBL/GenBank/DDBJ whole genome shotgun (WGS) entry which is preliminary data.</text>
</comment>
<sequence>MQAYETTLPRLAFSFLPFYTHLCTFGFSSRSSYAPHYTHTSLVSCCSDELKIHCTMDKQLVVHSTQYISSSCDTLVQQQILCLYFLSVPLCSFDENYQEKSHQFSFHIRGCTREAGKCLDCFTTFVWLDECSTYGYT</sequence>
<proteinExistence type="predicted"/>
<organism evidence="1 2">
    <name type="scientific">Orchesella dallaii</name>
    <dbReference type="NCBI Taxonomy" id="48710"/>
    <lineage>
        <taxon>Eukaryota</taxon>
        <taxon>Metazoa</taxon>
        <taxon>Ecdysozoa</taxon>
        <taxon>Arthropoda</taxon>
        <taxon>Hexapoda</taxon>
        <taxon>Collembola</taxon>
        <taxon>Entomobryomorpha</taxon>
        <taxon>Entomobryoidea</taxon>
        <taxon>Orchesellidae</taxon>
        <taxon>Orchesellinae</taxon>
        <taxon>Orchesella</taxon>
    </lineage>
</organism>